<dbReference type="Proteomes" id="UP001185092">
    <property type="component" value="Unassembled WGS sequence"/>
</dbReference>
<evidence type="ECO:0000313" key="2">
    <source>
        <dbReference type="EMBL" id="MDR6239372.1"/>
    </source>
</evidence>
<dbReference type="EMBL" id="JAVDQD010000002">
    <property type="protein sequence ID" value="MDR6239372.1"/>
    <property type="molecule type" value="Genomic_DNA"/>
</dbReference>
<evidence type="ECO:0000256" key="1">
    <source>
        <dbReference type="SAM" id="Coils"/>
    </source>
</evidence>
<evidence type="ECO:0000313" key="3">
    <source>
        <dbReference type="Proteomes" id="UP001185092"/>
    </source>
</evidence>
<dbReference type="RefSeq" id="WP_309939021.1">
    <property type="nucleotide sequence ID" value="NZ_AP025305.1"/>
</dbReference>
<comment type="caution">
    <text evidence="2">The sequence shown here is derived from an EMBL/GenBank/DDBJ whole genome shotgun (WGS) entry which is preliminary data.</text>
</comment>
<feature type="coiled-coil region" evidence="1">
    <location>
        <begin position="52"/>
        <end position="93"/>
    </location>
</feature>
<dbReference type="AlphaFoldDB" id="A0AAE3XLY8"/>
<proteinExistence type="predicted"/>
<name>A0AAE3XLY8_9BACT</name>
<keyword evidence="1" id="KW-0175">Coiled coil</keyword>
<keyword evidence="3" id="KW-1185">Reference proteome</keyword>
<sequence length="128" mass="15033">METKFVSIGVLHHDHEVWSKEMDFIKEGISFFDKKLLEVTSKFTDESRKVEVEKFQNQIAILLKVADDTKEKVEAHEIQLKSLASDKKFAEGEELMTYHEDMNQNISGLMKEYIDFRAEFRAWLAKCL</sequence>
<reference evidence="2" key="1">
    <citation type="submission" date="2023-07" db="EMBL/GenBank/DDBJ databases">
        <title>Genomic Encyclopedia of Type Strains, Phase IV (KMG-IV): sequencing the most valuable type-strain genomes for metagenomic binning, comparative biology and taxonomic classification.</title>
        <authorList>
            <person name="Goeker M."/>
        </authorList>
    </citation>
    <scope>NUCLEOTIDE SEQUENCE</scope>
    <source>
        <strain evidence="2">DSM 26174</strain>
    </source>
</reference>
<organism evidence="2 3">
    <name type="scientific">Aureibacter tunicatorum</name>
    <dbReference type="NCBI Taxonomy" id="866807"/>
    <lineage>
        <taxon>Bacteria</taxon>
        <taxon>Pseudomonadati</taxon>
        <taxon>Bacteroidota</taxon>
        <taxon>Cytophagia</taxon>
        <taxon>Cytophagales</taxon>
        <taxon>Persicobacteraceae</taxon>
        <taxon>Aureibacter</taxon>
    </lineage>
</organism>
<gene>
    <name evidence="2" type="ORF">HNQ88_002409</name>
</gene>
<protein>
    <submittedName>
        <fullName evidence="2">Uncharacterized protein</fullName>
    </submittedName>
</protein>
<accession>A0AAE3XLY8</accession>